<evidence type="ECO:0000313" key="4">
    <source>
        <dbReference type="Proteomes" id="UP000319700"/>
    </source>
</evidence>
<dbReference type="OrthoDB" id="384974at2"/>
<comment type="caution">
    <text evidence="3">The sequence shown here is derived from an EMBL/GenBank/DDBJ whole genome shotgun (WGS) entry which is preliminary data.</text>
</comment>
<dbReference type="InterPro" id="IPR023393">
    <property type="entry name" value="START-like_dom_sf"/>
</dbReference>
<sequence>MIKVQNTIEAPIEKIWELWTLPEHIMNWNIPFADWHTPYAENDLKVGGKFKFTMASKDGNEGFDFEGIYTKIEKLSLIEYRLLDNRKASVRFENLDTKTKLTEAFEPEATLSEEMQEQFCQAVIQNFKKYVENFK</sequence>
<accession>A0A502EES0</accession>
<evidence type="ECO:0000256" key="1">
    <source>
        <dbReference type="ARBA" id="ARBA00006817"/>
    </source>
</evidence>
<dbReference type="Pfam" id="PF08327">
    <property type="entry name" value="AHSA1"/>
    <property type="match status" value="1"/>
</dbReference>
<dbReference type="EMBL" id="RCZH01000016">
    <property type="protein sequence ID" value="TPG35492.1"/>
    <property type="molecule type" value="Genomic_DNA"/>
</dbReference>
<evidence type="ECO:0000259" key="2">
    <source>
        <dbReference type="Pfam" id="PF08327"/>
    </source>
</evidence>
<feature type="domain" description="Activator of Hsp90 ATPase homologue 1/2-like C-terminal" evidence="2">
    <location>
        <begin position="10"/>
        <end position="132"/>
    </location>
</feature>
<evidence type="ECO:0000313" key="3">
    <source>
        <dbReference type="EMBL" id="TPG35492.1"/>
    </source>
</evidence>
<gene>
    <name evidence="3" type="ORF">EAH81_20995</name>
</gene>
<protein>
    <submittedName>
        <fullName evidence="3">Polyketide cyclase</fullName>
    </submittedName>
</protein>
<dbReference type="Proteomes" id="UP000319700">
    <property type="component" value="Unassembled WGS sequence"/>
</dbReference>
<dbReference type="RefSeq" id="WP_140510801.1">
    <property type="nucleotide sequence ID" value="NZ_RCZH01000016.1"/>
</dbReference>
<organism evidence="3 4">
    <name type="scientific">Flavobacterium pectinovorum</name>
    <dbReference type="NCBI Taxonomy" id="29533"/>
    <lineage>
        <taxon>Bacteria</taxon>
        <taxon>Pseudomonadati</taxon>
        <taxon>Bacteroidota</taxon>
        <taxon>Flavobacteriia</taxon>
        <taxon>Flavobacteriales</taxon>
        <taxon>Flavobacteriaceae</taxon>
        <taxon>Flavobacterium</taxon>
    </lineage>
</organism>
<reference evidence="3 4" key="1">
    <citation type="journal article" date="2019" name="Environ. Microbiol.">
        <title>Species interactions and distinct microbial communities in high Arctic permafrost affected cryosols are associated with the CH4 and CO2 gas fluxes.</title>
        <authorList>
            <person name="Altshuler I."/>
            <person name="Hamel J."/>
            <person name="Turney S."/>
            <person name="Magnuson E."/>
            <person name="Levesque R."/>
            <person name="Greer C."/>
            <person name="Whyte L.G."/>
        </authorList>
    </citation>
    <scope>NUCLEOTIDE SEQUENCE [LARGE SCALE GENOMIC DNA]</scope>
    <source>
        <strain evidence="3 4">42</strain>
    </source>
</reference>
<dbReference type="InterPro" id="IPR013538">
    <property type="entry name" value="ASHA1/2-like_C"/>
</dbReference>
<name>A0A502EES0_9FLAO</name>
<dbReference type="Gene3D" id="3.30.530.20">
    <property type="match status" value="1"/>
</dbReference>
<proteinExistence type="inferred from homology"/>
<keyword evidence="4" id="KW-1185">Reference proteome</keyword>
<dbReference type="SUPFAM" id="SSF55961">
    <property type="entry name" value="Bet v1-like"/>
    <property type="match status" value="1"/>
</dbReference>
<dbReference type="AlphaFoldDB" id="A0A502EES0"/>
<comment type="similarity">
    <text evidence="1">Belongs to the AHA1 family.</text>
</comment>